<dbReference type="Pfam" id="PF00454">
    <property type="entry name" value="PI3_PI4_kinase"/>
    <property type="match status" value="1"/>
</dbReference>
<dbReference type="PROSITE" id="PS50290">
    <property type="entry name" value="PI3_4_KINASE_3"/>
    <property type="match status" value="1"/>
</dbReference>
<dbReference type="InterPro" id="IPR000403">
    <property type="entry name" value="PI3/4_kinase_cat_dom"/>
</dbReference>
<dbReference type="PANTHER" id="PTHR11139:SF124">
    <property type="entry name" value="NON-SPECIFIC SERINE_THREONINE PROTEIN KINASE"/>
    <property type="match status" value="1"/>
</dbReference>
<dbReference type="PANTHER" id="PTHR11139">
    <property type="entry name" value="ATAXIA TELANGIECTASIA MUTATED ATM -RELATED"/>
    <property type="match status" value="1"/>
</dbReference>
<feature type="domain" description="FATC" evidence="3">
    <location>
        <begin position="380"/>
        <end position="412"/>
    </location>
</feature>
<sequence length="412" mass="44504">MLVQRYFQACNGLWAGDAPARARGLSLRTYRVVPVTRAAGVLEFVEGAVPLQQPITSMHERYRPHDAPQQEVVRRVRDAESEPVEGRVAVMKHIFSAMVRPALHWLFLERFPHPEAALQRRRAFSASLAAASAAGHVVGLGDRHLSNVMMVPSMGEVVHIDFGVSFEQAALLHTPELVPFRLTRDLTAAMGAGGVEAGFRQGLEASLASMRAAPSALGAVIGVVLDDPLCKWLADGRQRMLWQARMEEEERIRQLERERGRSVAGRSMSVAGSVLRAARGAEADEDGEAGAESAGSSEADEAAGPRYEAEEDGGSPPAERDTLAPEALAARRGAATAARLAAAAVANAGAFAGGEAEARARKALSRCQEKLQGHESLLQRDLDPAAQCRFLIEQATDMRHLAVLYRGWQAWM</sequence>
<gene>
    <name evidence="5" type="ORF">FNF28_02709</name>
    <name evidence="4" type="ORF">FNF31_03459</name>
</gene>
<dbReference type="Gene3D" id="1.10.1070.11">
    <property type="entry name" value="Phosphatidylinositol 3-/4-kinase, catalytic domain"/>
    <property type="match status" value="1"/>
</dbReference>
<evidence type="ECO:0000313" key="6">
    <source>
        <dbReference type="Proteomes" id="UP000324907"/>
    </source>
</evidence>
<reference evidence="6 7" key="1">
    <citation type="submission" date="2019-07" db="EMBL/GenBank/DDBJ databases">
        <title>Genomes of Cafeteria roenbergensis.</title>
        <authorList>
            <person name="Fischer M.G."/>
            <person name="Hackl T."/>
            <person name="Roman M."/>
        </authorList>
    </citation>
    <scope>NUCLEOTIDE SEQUENCE [LARGE SCALE GENOMIC DNA]</scope>
    <source>
        <strain evidence="4 7">Cflag</strain>
        <strain evidence="5 6">RCC970-E3</strain>
    </source>
</reference>
<comment type="caution">
    <text evidence="5">The sequence shown here is derived from an EMBL/GenBank/DDBJ whole genome shotgun (WGS) entry which is preliminary data.</text>
</comment>
<dbReference type="Proteomes" id="UP000325113">
    <property type="component" value="Unassembled WGS sequence"/>
</dbReference>
<dbReference type="GO" id="GO:0005634">
    <property type="term" value="C:nucleus"/>
    <property type="evidence" value="ECO:0007669"/>
    <property type="project" value="TreeGrafter"/>
</dbReference>
<dbReference type="GO" id="GO:0004674">
    <property type="term" value="F:protein serine/threonine kinase activity"/>
    <property type="evidence" value="ECO:0007669"/>
    <property type="project" value="TreeGrafter"/>
</dbReference>
<dbReference type="SMART" id="SM01343">
    <property type="entry name" value="FATC"/>
    <property type="match status" value="1"/>
</dbReference>
<evidence type="ECO:0000313" key="5">
    <source>
        <dbReference type="EMBL" id="KAA0167641.1"/>
    </source>
</evidence>
<dbReference type="InterPro" id="IPR036940">
    <property type="entry name" value="PI3/4_kinase_cat_sf"/>
</dbReference>
<evidence type="ECO:0000256" key="1">
    <source>
        <dbReference type="SAM" id="MobiDB-lite"/>
    </source>
</evidence>
<name>A0A5A8DV87_CAFRO</name>
<evidence type="ECO:0000313" key="7">
    <source>
        <dbReference type="Proteomes" id="UP000325113"/>
    </source>
</evidence>
<evidence type="ECO:0000259" key="3">
    <source>
        <dbReference type="PROSITE" id="PS51190"/>
    </source>
</evidence>
<evidence type="ECO:0000259" key="2">
    <source>
        <dbReference type="PROSITE" id="PS50290"/>
    </source>
</evidence>
<dbReference type="Pfam" id="PF02260">
    <property type="entry name" value="FATC"/>
    <property type="match status" value="1"/>
</dbReference>
<dbReference type="SMART" id="SM00146">
    <property type="entry name" value="PI3Kc"/>
    <property type="match status" value="1"/>
</dbReference>
<accession>A0A5A8DV87</accession>
<evidence type="ECO:0000313" key="4">
    <source>
        <dbReference type="EMBL" id="KAA0162048.1"/>
    </source>
</evidence>
<dbReference type="EMBL" id="VLTL01000032">
    <property type="protein sequence ID" value="KAA0167641.1"/>
    <property type="molecule type" value="Genomic_DNA"/>
</dbReference>
<dbReference type="AlphaFoldDB" id="A0A5A8DV87"/>
<dbReference type="Proteomes" id="UP000324907">
    <property type="component" value="Unassembled WGS sequence"/>
</dbReference>
<dbReference type="InterPro" id="IPR050517">
    <property type="entry name" value="DDR_Repair_Kinase"/>
</dbReference>
<dbReference type="Gene3D" id="3.30.1010.10">
    <property type="entry name" value="Phosphatidylinositol 3-kinase Catalytic Subunit, Chain A, domain 4"/>
    <property type="match status" value="1"/>
</dbReference>
<protein>
    <submittedName>
        <fullName evidence="5">Uncharacterized protein</fullName>
    </submittedName>
</protein>
<dbReference type="InterPro" id="IPR003152">
    <property type="entry name" value="FATC_dom"/>
</dbReference>
<proteinExistence type="predicted"/>
<dbReference type="SUPFAM" id="SSF56112">
    <property type="entry name" value="Protein kinase-like (PK-like)"/>
    <property type="match status" value="1"/>
</dbReference>
<dbReference type="EMBL" id="VLTM01000030">
    <property type="protein sequence ID" value="KAA0162048.1"/>
    <property type="molecule type" value="Genomic_DNA"/>
</dbReference>
<dbReference type="InterPro" id="IPR011009">
    <property type="entry name" value="Kinase-like_dom_sf"/>
</dbReference>
<feature type="region of interest" description="Disordered" evidence="1">
    <location>
        <begin position="278"/>
        <end position="321"/>
    </location>
</feature>
<dbReference type="PROSITE" id="PS51190">
    <property type="entry name" value="FATC"/>
    <property type="match status" value="1"/>
</dbReference>
<organism evidence="5 6">
    <name type="scientific">Cafeteria roenbergensis</name>
    <name type="common">Marine flagellate</name>
    <dbReference type="NCBI Taxonomy" id="33653"/>
    <lineage>
        <taxon>Eukaryota</taxon>
        <taxon>Sar</taxon>
        <taxon>Stramenopiles</taxon>
        <taxon>Bigyra</taxon>
        <taxon>Opalozoa</taxon>
        <taxon>Bicosoecida</taxon>
        <taxon>Cafeteriaceae</taxon>
        <taxon>Cafeteria</taxon>
    </lineage>
</organism>
<feature type="domain" description="PI3K/PI4K catalytic" evidence="2">
    <location>
        <begin position="1"/>
        <end position="276"/>
    </location>
</feature>